<evidence type="ECO:0000256" key="9">
    <source>
        <dbReference type="ARBA" id="ARBA00022989"/>
    </source>
</evidence>
<dbReference type="InterPro" id="IPR029151">
    <property type="entry name" value="Sensor-like_sf"/>
</dbReference>
<evidence type="ECO:0000256" key="5">
    <source>
        <dbReference type="ARBA" id="ARBA00022553"/>
    </source>
</evidence>
<feature type="transmembrane region" description="Helical" evidence="12">
    <location>
        <begin position="166"/>
        <end position="187"/>
    </location>
</feature>
<accession>A0A1T5MBH7</accession>
<evidence type="ECO:0000256" key="6">
    <source>
        <dbReference type="ARBA" id="ARBA00022679"/>
    </source>
</evidence>
<proteinExistence type="predicted"/>
<dbReference type="InterPro" id="IPR050736">
    <property type="entry name" value="Sensor_HK_Regulatory"/>
</dbReference>
<dbReference type="AlphaFoldDB" id="A0A1T5MBH7"/>
<dbReference type="Pfam" id="PF00512">
    <property type="entry name" value="HisKA"/>
    <property type="match status" value="1"/>
</dbReference>
<dbReference type="SUPFAM" id="SSF158472">
    <property type="entry name" value="HAMP domain-like"/>
    <property type="match status" value="1"/>
</dbReference>
<dbReference type="PRINTS" id="PR00344">
    <property type="entry name" value="BCTRLSENSOR"/>
</dbReference>
<evidence type="ECO:0000256" key="11">
    <source>
        <dbReference type="ARBA" id="ARBA00023136"/>
    </source>
</evidence>
<evidence type="ECO:0000256" key="1">
    <source>
        <dbReference type="ARBA" id="ARBA00000085"/>
    </source>
</evidence>
<dbReference type="FunFam" id="1.10.287.130:FF:000001">
    <property type="entry name" value="Two-component sensor histidine kinase"/>
    <property type="match status" value="1"/>
</dbReference>
<dbReference type="SMART" id="SM00387">
    <property type="entry name" value="HATPase_c"/>
    <property type="match status" value="1"/>
</dbReference>
<dbReference type="Gene3D" id="6.10.340.10">
    <property type="match status" value="1"/>
</dbReference>
<protein>
    <recommendedName>
        <fullName evidence="3">histidine kinase</fullName>
        <ecNumber evidence="3">2.7.13.3</ecNumber>
    </recommendedName>
</protein>
<dbReference type="CDD" id="cd00075">
    <property type="entry name" value="HATPase"/>
    <property type="match status" value="1"/>
</dbReference>
<dbReference type="Pfam" id="PF02518">
    <property type="entry name" value="HATPase_c"/>
    <property type="match status" value="1"/>
</dbReference>
<dbReference type="PANTHER" id="PTHR43711">
    <property type="entry name" value="TWO-COMPONENT HISTIDINE KINASE"/>
    <property type="match status" value="1"/>
</dbReference>
<keyword evidence="5" id="KW-0597">Phosphoprotein</keyword>
<dbReference type="EC" id="2.7.13.3" evidence="3"/>
<dbReference type="SUPFAM" id="SSF103190">
    <property type="entry name" value="Sensory domain-like"/>
    <property type="match status" value="1"/>
</dbReference>
<keyword evidence="7 12" id="KW-0812">Transmembrane</keyword>
<dbReference type="Pfam" id="PF00672">
    <property type="entry name" value="HAMP"/>
    <property type="match status" value="1"/>
</dbReference>
<evidence type="ECO:0000313" key="16">
    <source>
        <dbReference type="Proteomes" id="UP000190285"/>
    </source>
</evidence>
<dbReference type="SUPFAM" id="SSF55874">
    <property type="entry name" value="ATPase domain of HSP90 chaperone/DNA topoisomerase II/histidine kinase"/>
    <property type="match status" value="1"/>
</dbReference>
<dbReference type="SUPFAM" id="SSF47384">
    <property type="entry name" value="Homodimeric domain of signal transducing histidine kinase"/>
    <property type="match status" value="1"/>
</dbReference>
<dbReference type="Gene3D" id="1.10.287.130">
    <property type="match status" value="1"/>
</dbReference>
<keyword evidence="10" id="KW-0902">Two-component regulatory system</keyword>
<evidence type="ECO:0000259" key="13">
    <source>
        <dbReference type="PROSITE" id="PS50109"/>
    </source>
</evidence>
<dbReference type="Gene3D" id="3.30.565.10">
    <property type="entry name" value="Histidine kinase-like ATPase, C-terminal domain"/>
    <property type="match status" value="1"/>
</dbReference>
<comment type="subcellular location">
    <subcellularLocation>
        <location evidence="2">Cell membrane</location>
        <topology evidence="2">Multi-pass membrane protein</topology>
    </subcellularLocation>
</comment>
<dbReference type="InterPro" id="IPR005467">
    <property type="entry name" value="His_kinase_dom"/>
</dbReference>
<dbReference type="InterPro" id="IPR036097">
    <property type="entry name" value="HisK_dim/P_sf"/>
</dbReference>
<evidence type="ECO:0000256" key="8">
    <source>
        <dbReference type="ARBA" id="ARBA00022777"/>
    </source>
</evidence>
<dbReference type="STRING" id="36842.SAMN02194393_04345"/>
<dbReference type="EMBL" id="FUZT01000013">
    <property type="protein sequence ID" value="SKC85229.1"/>
    <property type="molecule type" value="Genomic_DNA"/>
</dbReference>
<evidence type="ECO:0000256" key="3">
    <source>
        <dbReference type="ARBA" id="ARBA00012438"/>
    </source>
</evidence>
<keyword evidence="16" id="KW-1185">Reference proteome</keyword>
<evidence type="ECO:0000256" key="12">
    <source>
        <dbReference type="SAM" id="Phobius"/>
    </source>
</evidence>
<feature type="domain" description="HAMP" evidence="14">
    <location>
        <begin position="188"/>
        <end position="240"/>
    </location>
</feature>
<dbReference type="CDD" id="cd06225">
    <property type="entry name" value="HAMP"/>
    <property type="match status" value="1"/>
</dbReference>
<dbReference type="Proteomes" id="UP000190285">
    <property type="component" value="Unassembled WGS sequence"/>
</dbReference>
<reference evidence="15 16" key="1">
    <citation type="submission" date="2017-02" db="EMBL/GenBank/DDBJ databases">
        <authorList>
            <person name="Peterson S.W."/>
        </authorList>
    </citation>
    <scope>NUCLEOTIDE SEQUENCE [LARGE SCALE GENOMIC DNA]</scope>
    <source>
        <strain evidence="15 16">M1</strain>
    </source>
</reference>
<dbReference type="InterPro" id="IPR003660">
    <property type="entry name" value="HAMP_dom"/>
</dbReference>
<dbReference type="CDD" id="cd00082">
    <property type="entry name" value="HisKA"/>
    <property type="match status" value="1"/>
</dbReference>
<dbReference type="RefSeq" id="WP_170917530.1">
    <property type="nucleotide sequence ID" value="NZ_FUZT01000013.1"/>
</dbReference>
<organism evidence="15 16">
    <name type="scientific">Maledivibacter halophilus</name>
    <dbReference type="NCBI Taxonomy" id="36842"/>
    <lineage>
        <taxon>Bacteria</taxon>
        <taxon>Bacillati</taxon>
        <taxon>Bacillota</taxon>
        <taxon>Clostridia</taxon>
        <taxon>Peptostreptococcales</taxon>
        <taxon>Caminicellaceae</taxon>
        <taxon>Maledivibacter</taxon>
    </lineage>
</organism>
<dbReference type="InterPro" id="IPR004358">
    <property type="entry name" value="Sig_transdc_His_kin-like_C"/>
</dbReference>
<evidence type="ECO:0000256" key="10">
    <source>
        <dbReference type="ARBA" id="ARBA00023012"/>
    </source>
</evidence>
<dbReference type="InterPro" id="IPR003661">
    <property type="entry name" value="HisK_dim/P_dom"/>
</dbReference>
<dbReference type="PANTHER" id="PTHR43711:SF1">
    <property type="entry name" value="HISTIDINE KINASE 1"/>
    <property type="match status" value="1"/>
</dbReference>
<evidence type="ECO:0000256" key="4">
    <source>
        <dbReference type="ARBA" id="ARBA00022475"/>
    </source>
</evidence>
<feature type="domain" description="Histidine kinase" evidence="13">
    <location>
        <begin position="248"/>
        <end position="462"/>
    </location>
</feature>
<dbReference type="GO" id="GO:0005886">
    <property type="term" value="C:plasma membrane"/>
    <property type="evidence" value="ECO:0007669"/>
    <property type="project" value="UniProtKB-SubCell"/>
</dbReference>
<keyword evidence="6" id="KW-0808">Transferase</keyword>
<feature type="transmembrane region" description="Helical" evidence="12">
    <location>
        <begin position="12"/>
        <end position="31"/>
    </location>
</feature>
<dbReference type="SMART" id="SM00388">
    <property type="entry name" value="HisKA"/>
    <property type="match status" value="1"/>
</dbReference>
<evidence type="ECO:0000259" key="14">
    <source>
        <dbReference type="PROSITE" id="PS50885"/>
    </source>
</evidence>
<dbReference type="PROSITE" id="PS50109">
    <property type="entry name" value="HIS_KIN"/>
    <property type="match status" value="1"/>
</dbReference>
<dbReference type="FunFam" id="3.30.565.10:FF:000006">
    <property type="entry name" value="Sensor histidine kinase WalK"/>
    <property type="match status" value="1"/>
</dbReference>
<gene>
    <name evidence="15" type="ORF">SAMN02194393_04345</name>
</gene>
<keyword evidence="4" id="KW-1003">Cell membrane</keyword>
<evidence type="ECO:0000256" key="2">
    <source>
        <dbReference type="ARBA" id="ARBA00004651"/>
    </source>
</evidence>
<dbReference type="InterPro" id="IPR036890">
    <property type="entry name" value="HATPase_C_sf"/>
</dbReference>
<comment type="catalytic activity">
    <reaction evidence="1">
        <text>ATP + protein L-histidine = ADP + protein N-phospho-L-histidine.</text>
        <dbReference type="EC" id="2.7.13.3"/>
    </reaction>
</comment>
<name>A0A1T5MBH7_9FIRM</name>
<dbReference type="PROSITE" id="PS50885">
    <property type="entry name" value="HAMP"/>
    <property type="match status" value="1"/>
</dbReference>
<keyword evidence="11 12" id="KW-0472">Membrane</keyword>
<keyword evidence="8 15" id="KW-0418">Kinase</keyword>
<dbReference type="SMART" id="SM00304">
    <property type="entry name" value="HAMP"/>
    <property type="match status" value="1"/>
</dbReference>
<dbReference type="InterPro" id="IPR003594">
    <property type="entry name" value="HATPase_dom"/>
</dbReference>
<keyword evidence="9 12" id="KW-1133">Transmembrane helix</keyword>
<sequence>MKSIKGRLYIQNGIIIISIVLILEVIFLFSVRSYYFQSVERQLINKIDISGEFYNRHLINERINEKAKYILENDSKDPIFYMQVIDSDRIMIIDSNGLSYNKPLNTRDIVEALNGSTKAIITKDVETNEKIMAISTPLYRLNDISGVLRYLISIEDLEKMVARISWISLLIGAIVIIIIFLLSSFLANDIIGPIKELTNISEIMAKGDFSKRATKISNDEIGKLSRTLNYMAEEIQRSNSVKNEFISSISHELRTPLTAIQGWSEIILSGEVENLEEEREGLRIMASEAKRLSSLVEQLLDFSKFEAGKVTLDLKKVDINRLLNDIYSYFKKRFHKSQIKASLALDKNRCYVRGDVNRLKQVFINIIDNSIKFSGEKGIIIIRTFLKKDIVLIEIEDNGIGIPSNEIHKITEKFYRGKTKRSGSGIGLAICREIIDLHYGKFYISSVEGKGTKVSIELPLMNKDK</sequence>
<evidence type="ECO:0000313" key="15">
    <source>
        <dbReference type="EMBL" id="SKC85229.1"/>
    </source>
</evidence>
<evidence type="ECO:0000256" key="7">
    <source>
        <dbReference type="ARBA" id="ARBA00022692"/>
    </source>
</evidence>
<dbReference type="GO" id="GO:0000155">
    <property type="term" value="F:phosphorelay sensor kinase activity"/>
    <property type="evidence" value="ECO:0007669"/>
    <property type="project" value="InterPro"/>
</dbReference>